<organism evidence="1">
    <name type="scientific">Capitella teleta</name>
    <name type="common">Polychaete worm</name>
    <dbReference type="NCBI Taxonomy" id="283909"/>
    <lineage>
        <taxon>Eukaryota</taxon>
        <taxon>Metazoa</taxon>
        <taxon>Spiralia</taxon>
        <taxon>Lophotrochozoa</taxon>
        <taxon>Annelida</taxon>
        <taxon>Polychaeta</taxon>
        <taxon>Sedentaria</taxon>
        <taxon>Scolecida</taxon>
        <taxon>Capitellidae</taxon>
        <taxon>Capitella</taxon>
    </lineage>
</organism>
<dbReference type="AlphaFoldDB" id="R7VI60"/>
<reference evidence="2" key="3">
    <citation type="submission" date="2015-06" db="UniProtKB">
        <authorList>
            <consortium name="EnsemblMetazoa"/>
        </authorList>
    </citation>
    <scope>IDENTIFICATION</scope>
</reference>
<reference evidence="1 3" key="2">
    <citation type="journal article" date="2013" name="Nature">
        <title>Insights into bilaterian evolution from three spiralian genomes.</title>
        <authorList>
            <person name="Simakov O."/>
            <person name="Marletaz F."/>
            <person name="Cho S.J."/>
            <person name="Edsinger-Gonzales E."/>
            <person name="Havlak P."/>
            <person name="Hellsten U."/>
            <person name="Kuo D.H."/>
            <person name="Larsson T."/>
            <person name="Lv J."/>
            <person name="Arendt D."/>
            <person name="Savage R."/>
            <person name="Osoegawa K."/>
            <person name="de Jong P."/>
            <person name="Grimwood J."/>
            <person name="Chapman J.A."/>
            <person name="Shapiro H."/>
            <person name="Aerts A."/>
            <person name="Otillar R.P."/>
            <person name="Terry A.Y."/>
            <person name="Boore J.L."/>
            <person name="Grigoriev I.V."/>
            <person name="Lindberg D.R."/>
            <person name="Seaver E.C."/>
            <person name="Weisblat D.A."/>
            <person name="Putnam N.H."/>
            <person name="Rokhsar D.S."/>
        </authorList>
    </citation>
    <scope>NUCLEOTIDE SEQUENCE</scope>
    <source>
        <strain evidence="1 3">I ESC-2004</strain>
    </source>
</reference>
<evidence type="ECO:0000313" key="3">
    <source>
        <dbReference type="Proteomes" id="UP000014760"/>
    </source>
</evidence>
<dbReference type="HOGENOM" id="CLU_2280075_0_0_1"/>
<name>R7VI60_CAPTE</name>
<dbReference type="EMBL" id="KB292015">
    <property type="protein sequence ID" value="ELU18294.1"/>
    <property type="molecule type" value="Genomic_DNA"/>
</dbReference>
<gene>
    <name evidence="1" type="ORF">CAPTEDRAFT_185776</name>
</gene>
<sequence length="102" mass="11481">MSAFGNGLFSSTGYLDLSGSSFLSGSLFLNHSEDPMNYDPDGVGRDDLELYDDEFYEQRELFVPPASRCKVAGTCVKLKCSDFFITRSAYLYKRNKGIQFMT</sequence>
<keyword evidence="3" id="KW-1185">Reference proteome</keyword>
<proteinExistence type="predicted"/>
<evidence type="ECO:0000313" key="2">
    <source>
        <dbReference type="EnsemblMetazoa" id="CapteP185776"/>
    </source>
</evidence>
<protein>
    <submittedName>
        <fullName evidence="1 2">Uncharacterized protein</fullName>
    </submittedName>
</protein>
<evidence type="ECO:0000313" key="1">
    <source>
        <dbReference type="EMBL" id="ELU18294.1"/>
    </source>
</evidence>
<reference evidence="3" key="1">
    <citation type="submission" date="2012-12" db="EMBL/GenBank/DDBJ databases">
        <authorList>
            <person name="Hellsten U."/>
            <person name="Grimwood J."/>
            <person name="Chapman J.A."/>
            <person name="Shapiro H."/>
            <person name="Aerts A."/>
            <person name="Otillar R.P."/>
            <person name="Terry A.Y."/>
            <person name="Boore J.L."/>
            <person name="Simakov O."/>
            <person name="Marletaz F."/>
            <person name="Cho S.-J."/>
            <person name="Edsinger-Gonzales E."/>
            <person name="Havlak P."/>
            <person name="Kuo D.-H."/>
            <person name="Larsson T."/>
            <person name="Lv J."/>
            <person name="Arendt D."/>
            <person name="Savage R."/>
            <person name="Osoegawa K."/>
            <person name="de Jong P."/>
            <person name="Lindberg D.R."/>
            <person name="Seaver E.C."/>
            <person name="Weisblat D.A."/>
            <person name="Putnam N.H."/>
            <person name="Grigoriev I.V."/>
            <person name="Rokhsar D.S."/>
        </authorList>
    </citation>
    <scope>NUCLEOTIDE SEQUENCE</scope>
    <source>
        <strain evidence="3">I ESC-2004</strain>
    </source>
</reference>
<dbReference type="Proteomes" id="UP000014760">
    <property type="component" value="Unassembled WGS sequence"/>
</dbReference>
<dbReference type="EnsemblMetazoa" id="CapteT185776">
    <property type="protein sequence ID" value="CapteP185776"/>
    <property type="gene ID" value="CapteG185776"/>
</dbReference>
<dbReference type="EMBL" id="AMQN01003840">
    <property type="status" value="NOT_ANNOTATED_CDS"/>
    <property type="molecule type" value="Genomic_DNA"/>
</dbReference>
<accession>R7VI60</accession>
<dbReference type="EMBL" id="AMQN01003839">
    <property type="status" value="NOT_ANNOTATED_CDS"/>
    <property type="molecule type" value="Genomic_DNA"/>
</dbReference>